<dbReference type="EMBL" id="BT098774">
    <property type="protein sequence ID" value="ACU23967.1"/>
    <property type="molecule type" value="mRNA"/>
</dbReference>
<proteinExistence type="evidence at transcript level"/>
<sequence>MTISRENCTKRRLNLVPSLFPIVERRERNSISYNITRQKMSIKRNKITKNNEKSNRVIPI</sequence>
<evidence type="ECO:0000313" key="1">
    <source>
        <dbReference type="EMBL" id="ACU23967.1"/>
    </source>
</evidence>
<name>C6TM25_SOYBN</name>
<accession>C6TM25</accession>
<protein>
    <submittedName>
        <fullName evidence="1">Uncharacterized protein</fullName>
    </submittedName>
</protein>
<reference evidence="1" key="1">
    <citation type="submission" date="2009-08" db="EMBL/GenBank/DDBJ databases">
        <authorList>
            <person name="Cheung F."/>
            <person name="Xiao Y."/>
            <person name="Chan A."/>
            <person name="Moskal W."/>
            <person name="Town C.D."/>
        </authorList>
    </citation>
    <scope>NUCLEOTIDE SEQUENCE</scope>
</reference>
<dbReference type="AlphaFoldDB" id="C6TM25"/>
<organism evidence="1">
    <name type="scientific">Glycine max</name>
    <name type="common">Soybean</name>
    <name type="synonym">Glycine hispida</name>
    <dbReference type="NCBI Taxonomy" id="3847"/>
    <lineage>
        <taxon>Eukaryota</taxon>
        <taxon>Viridiplantae</taxon>
        <taxon>Streptophyta</taxon>
        <taxon>Embryophyta</taxon>
        <taxon>Tracheophyta</taxon>
        <taxon>Spermatophyta</taxon>
        <taxon>Magnoliopsida</taxon>
        <taxon>eudicotyledons</taxon>
        <taxon>Gunneridae</taxon>
        <taxon>Pentapetalae</taxon>
        <taxon>rosids</taxon>
        <taxon>fabids</taxon>
        <taxon>Fabales</taxon>
        <taxon>Fabaceae</taxon>
        <taxon>Papilionoideae</taxon>
        <taxon>50 kb inversion clade</taxon>
        <taxon>NPAAA clade</taxon>
        <taxon>indigoferoid/millettioid clade</taxon>
        <taxon>Phaseoleae</taxon>
        <taxon>Glycine</taxon>
        <taxon>Glycine subgen. Soja</taxon>
    </lineage>
</organism>